<dbReference type="AlphaFoldDB" id="A0A2P2I2B7"/>
<dbReference type="InterPro" id="IPR019393">
    <property type="entry name" value="WASH_strumpellin"/>
</dbReference>
<protein>
    <submittedName>
        <fullName evidence="2">Strumpellin</fullName>
    </submittedName>
</protein>
<proteinExistence type="evidence at transcript level"/>
<dbReference type="GO" id="GO:0005768">
    <property type="term" value="C:endosome"/>
    <property type="evidence" value="ECO:0007669"/>
    <property type="project" value="TreeGrafter"/>
</dbReference>
<dbReference type="GO" id="GO:0140285">
    <property type="term" value="P:endosome fission"/>
    <property type="evidence" value="ECO:0007669"/>
    <property type="project" value="TreeGrafter"/>
</dbReference>
<organism evidence="2">
    <name type="scientific">Hirondellea gigas</name>
    <dbReference type="NCBI Taxonomy" id="1518452"/>
    <lineage>
        <taxon>Eukaryota</taxon>
        <taxon>Metazoa</taxon>
        <taxon>Ecdysozoa</taxon>
        <taxon>Arthropoda</taxon>
        <taxon>Crustacea</taxon>
        <taxon>Multicrustacea</taxon>
        <taxon>Malacostraca</taxon>
        <taxon>Eumalacostraca</taxon>
        <taxon>Peracarida</taxon>
        <taxon>Amphipoda</taxon>
        <taxon>Amphilochidea</taxon>
        <taxon>Lysianassida</taxon>
        <taxon>Lysianassidira</taxon>
        <taxon>Lysianassoidea</taxon>
        <taxon>Lysianassidae</taxon>
        <taxon>Hirondellea</taxon>
    </lineage>
</organism>
<sequence>MDFLAENNVCGQTLLRLVARGNSIIAELKRLAAVIPPVFKLKSRSEQQIYGEVLVDFAFFQNPETFTKKIENSESLSSCDNGIRERHLSVLCRVYAVFESIHRYAAHLNTFLSELSDGSFLHTSTDMVFADHDGKQLMCESLYLYGVMLLLLDRLYPGPTRERLIVAYHRHAGMADRPAAGDTNVDDVCQLLRSTGPKTAAKRPQGYPEDYFKRIELPSGFRDQVVGHLRTDDIYNQVSVYPSPEHRAAAFSNQAAMLYVCLYFTPQVLHSQTHKMREIVDRFFPDNWVVSYYMGSTVNLIEAWEPYKAAKQALNNTLEASNVRQVAASQAIKLKTLTQQSMQLESQGALTEAKVLGSSGSLFRLLRECNVTLRWLVLHCAALDEAGGASNKRCRAARDVVVAEVHYTPDAVFALLLHTAGLELKVTQIYKKILQEKSSRWQEQQDIAHARLLELAEVFGSEASSRPLARVRPNARLHQWFTDTAMQVTSIDIEEDHQATARKIVQMMNALNQVKEYHDLSSCGGAVQAVEEAVAALQALVRLANAEDSDMVILATVADLSYAWTLVDQYTSVMQKSIKQDAGEVVRLRAVFLKLSSGLELPLLRITQARSQDVMSVSSFYSRQLVAYIRRVLQIIPETMFSLLGSIVELQTNHLNDLPTRLDKDKIKDFAQLPQRYKLCSLCHSVGVLAEGVRQMGLTLVGVLELQPRQLLEDGVRRELVHRVATIIDKNIRFTAKKGSGSSELMERLSEVARLLRGFRSSFEYIQDYINLYALKIWHEELTRIIAANVQQECSQLLPGLASSENEDSCAVPIPFFPDTDGHSTFVGRLAAEMLRLTDPKTSTYAMVRGAWYDNTRQHNQLVDASLLLAKMEEAITIAGLAGLDKLLACTTVTTLRELLRLLESACSIEPALMELLPVIAAQLTPNTAIIGDPEKQYSAWLSYTARLCSPAIVDCLQRIGQLQLLRLHAAHRLDAACSFQANYLHQALQALNISLLNDVREHDDASPAAGERQHPDPSPDNPLTTQLTALLEWTGLSNPLHRIYVTPSQDLVRILPHVLLFIIISLLPKLQYLPKLGSLVCVKASDGLDGSCVCVGVVTVLKQLPVASSTACLSLLAQYIASHTAHASKNSSSSEVAAVHQDAITATTMLQQLAQLLPLSPQQLHALLPGGLATTHRA</sequence>
<evidence type="ECO:0000256" key="1">
    <source>
        <dbReference type="ARBA" id="ARBA00006224"/>
    </source>
</evidence>
<dbReference type="GO" id="GO:0051125">
    <property type="term" value="P:regulation of actin nucleation"/>
    <property type="evidence" value="ECO:0007669"/>
    <property type="project" value="TreeGrafter"/>
</dbReference>
<dbReference type="EMBL" id="IACF01002538">
    <property type="protein sequence ID" value="LAB68187.1"/>
    <property type="molecule type" value="mRNA"/>
</dbReference>
<dbReference type="GO" id="GO:0030041">
    <property type="term" value="P:actin filament polymerization"/>
    <property type="evidence" value="ECO:0007669"/>
    <property type="project" value="TreeGrafter"/>
</dbReference>
<evidence type="ECO:0000313" key="2">
    <source>
        <dbReference type="EMBL" id="LAB68187.1"/>
    </source>
</evidence>
<name>A0A2P2I2B7_9CRUS</name>
<reference evidence="2" key="1">
    <citation type="journal article" date="2018" name="Biosci. Biotechnol. Biochem.">
        <title>Polysaccharide hydrolase of the hadal zone amphipods Hirondellea gigas.</title>
        <authorList>
            <person name="Kobayashi H."/>
            <person name="Nagahama T."/>
            <person name="Arai W."/>
            <person name="Sasagawa Y."/>
            <person name="Umeda M."/>
            <person name="Hayashi T."/>
            <person name="Nikaido I."/>
            <person name="Watanabe H."/>
            <person name="Oguri K."/>
            <person name="Kitazato H."/>
            <person name="Fujioka K."/>
            <person name="Kido Y."/>
            <person name="Takami H."/>
        </authorList>
    </citation>
    <scope>NUCLEOTIDE SEQUENCE</scope>
    <source>
        <tissue evidence="2">Whole body</tissue>
    </source>
</reference>
<dbReference type="PANTHER" id="PTHR15691">
    <property type="entry name" value="WASH COMPLEX SUBUNIT 5"/>
    <property type="match status" value="1"/>
</dbReference>
<dbReference type="GO" id="GO:0071203">
    <property type="term" value="C:WASH complex"/>
    <property type="evidence" value="ECO:0007669"/>
    <property type="project" value="InterPro"/>
</dbReference>
<comment type="similarity">
    <text evidence="1">Belongs to the strumpellin family.</text>
</comment>
<dbReference type="GO" id="GO:0007032">
    <property type="term" value="P:endosome organization"/>
    <property type="evidence" value="ECO:0007669"/>
    <property type="project" value="TreeGrafter"/>
</dbReference>
<dbReference type="Pfam" id="PF10266">
    <property type="entry name" value="Strumpellin"/>
    <property type="match status" value="1"/>
</dbReference>
<accession>A0A2P2I2B7</accession>
<dbReference type="PANTHER" id="PTHR15691:SF6">
    <property type="entry name" value="WASH COMPLEX SUBUNIT 5"/>
    <property type="match status" value="1"/>
</dbReference>